<dbReference type="SUPFAM" id="SSF81296">
    <property type="entry name" value="E set domains"/>
    <property type="match status" value="1"/>
</dbReference>
<dbReference type="InterPro" id="IPR007348">
    <property type="entry name" value="CopC_dom"/>
</dbReference>
<organism evidence="4">
    <name type="scientific">marine sediment metagenome</name>
    <dbReference type="NCBI Taxonomy" id="412755"/>
    <lineage>
        <taxon>unclassified sequences</taxon>
        <taxon>metagenomes</taxon>
        <taxon>ecological metagenomes</taxon>
    </lineage>
</organism>
<reference evidence="4" key="1">
    <citation type="journal article" date="2015" name="Nature">
        <title>Complex archaea that bridge the gap between prokaryotes and eukaryotes.</title>
        <authorList>
            <person name="Spang A."/>
            <person name="Saw J.H."/>
            <person name="Jorgensen S.L."/>
            <person name="Zaremba-Niedzwiedzka K."/>
            <person name="Martijn J."/>
            <person name="Lind A.E."/>
            <person name="van Eijk R."/>
            <person name="Schleper C."/>
            <person name="Guy L."/>
            <person name="Ettema T.J."/>
        </authorList>
    </citation>
    <scope>NUCLEOTIDE SEQUENCE</scope>
</reference>
<proteinExistence type="predicted"/>
<sequence>MRITISLAAGLLALAAITTVLGHASPERFDPGPGAVLDAAPARVDGWFTQDIRRQEDESFLRVYRVEADGSLGQRLDTDATIIDDDDRRHMFVDLTPDTGPGEYAVAWQTFSDEDDELDGGCYRFFVGQEAADAAHEARSRIDVAGVCPTTAVSAPPAPTASIELDVPEESATGDVTVGMTTEGAAIQ</sequence>
<dbReference type="GO" id="GO:0046688">
    <property type="term" value="P:response to copper ion"/>
    <property type="evidence" value="ECO:0007669"/>
    <property type="project" value="InterPro"/>
</dbReference>
<keyword evidence="1" id="KW-0732">Signal</keyword>
<protein>
    <recommendedName>
        <fullName evidence="3">CopC domain-containing protein</fullName>
    </recommendedName>
</protein>
<evidence type="ECO:0000313" key="4">
    <source>
        <dbReference type="EMBL" id="KKK88091.1"/>
    </source>
</evidence>
<gene>
    <name evidence="4" type="ORF">LCGC14_2746640</name>
</gene>
<name>A0A0F9BUN0_9ZZZZ</name>
<feature type="non-terminal residue" evidence="4">
    <location>
        <position position="188"/>
    </location>
</feature>
<feature type="domain" description="CopC" evidence="3">
    <location>
        <begin position="23"/>
        <end position="123"/>
    </location>
</feature>
<dbReference type="Gene3D" id="2.60.40.1220">
    <property type="match status" value="1"/>
</dbReference>
<evidence type="ECO:0000259" key="3">
    <source>
        <dbReference type="Pfam" id="PF04234"/>
    </source>
</evidence>
<dbReference type="AlphaFoldDB" id="A0A0F9BUN0"/>
<dbReference type="InterPro" id="IPR014756">
    <property type="entry name" value="Ig_E-set"/>
</dbReference>
<evidence type="ECO:0000256" key="2">
    <source>
        <dbReference type="ARBA" id="ARBA00023008"/>
    </source>
</evidence>
<accession>A0A0F9BUN0</accession>
<dbReference type="InterPro" id="IPR014755">
    <property type="entry name" value="Cu-Rt/internalin_Ig-like"/>
</dbReference>
<dbReference type="GO" id="GO:0005507">
    <property type="term" value="F:copper ion binding"/>
    <property type="evidence" value="ECO:0007669"/>
    <property type="project" value="InterPro"/>
</dbReference>
<dbReference type="Pfam" id="PF04234">
    <property type="entry name" value="CopC"/>
    <property type="match status" value="1"/>
</dbReference>
<evidence type="ECO:0000256" key="1">
    <source>
        <dbReference type="ARBA" id="ARBA00022729"/>
    </source>
</evidence>
<dbReference type="GO" id="GO:0042597">
    <property type="term" value="C:periplasmic space"/>
    <property type="evidence" value="ECO:0007669"/>
    <property type="project" value="InterPro"/>
</dbReference>
<comment type="caution">
    <text evidence="4">The sequence shown here is derived from an EMBL/GenBank/DDBJ whole genome shotgun (WGS) entry which is preliminary data.</text>
</comment>
<dbReference type="EMBL" id="LAZR01050110">
    <property type="protein sequence ID" value="KKK88091.1"/>
    <property type="molecule type" value="Genomic_DNA"/>
</dbReference>
<keyword evidence="2" id="KW-0186">Copper</keyword>